<keyword evidence="1" id="KW-0472">Membrane</keyword>
<reference evidence="3" key="1">
    <citation type="submission" date="2019-10" db="EMBL/GenBank/DDBJ databases">
        <title>Lactobacillus agilis SN811 Whole Genome Sequencing Project.</title>
        <authorList>
            <person name="Suzuki S."/>
            <person name="Endo A."/>
            <person name="Maeno S."/>
            <person name="Shiwa Y."/>
            <person name="Matsutani M."/>
            <person name="Kajikawa A."/>
        </authorList>
    </citation>
    <scope>NUCLEOTIDE SEQUENCE</scope>
    <source>
        <strain evidence="3">SN811</strain>
    </source>
</reference>
<feature type="domain" description="THIF-type NAD/FAD binding fold" evidence="2">
    <location>
        <begin position="84"/>
        <end position="302"/>
    </location>
</feature>
<proteinExistence type="predicted"/>
<dbReference type="InterPro" id="IPR035985">
    <property type="entry name" value="Ubiquitin-activating_enz"/>
</dbReference>
<dbReference type="InterPro" id="IPR000594">
    <property type="entry name" value="ThiF_NAD_FAD-bd"/>
</dbReference>
<dbReference type="Pfam" id="PF00899">
    <property type="entry name" value="ThiF"/>
    <property type="match status" value="1"/>
</dbReference>
<dbReference type="PANTHER" id="PTHR10953">
    <property type="entry name" value="UBIQUITIN-ACTIVATING ENZYME E1"/>
    <property type="match status" value="1"/>
</dbReference>
<organism evidence="3">
    <name type="scientific">Ligilactobacillus agilis</name>
    <dbReference type="NCBI Taxonomy" id="1601"/>
    <lineage>
        <taxon>Bacteria</taxon>
        <taxon>Bacillati</taxon>
        <taxon>Bacillota</taxon>
        <taxon>Bacilli</taxon>
        <taxon>Lactobacillales</taxon>
        <taxon>Lactobacillaceae</taxon>
        <taxon>Ligilactobacillus</taxon>
    </lineage>
</organism>
<dbReference type="InterPro" id="IPR045886">
    <property type="entry name" value="ThiF/MoeB/HesA"/>
</dbReference>
<accession>A0A6F9Y2I5</accession>
<dbReference type="GO" id="GO:0008641">
    <property type="term" value="F:ubiquitin-like modifier activating enzyme activity"/>
    <property type="evidence" value="ECO:0007669"/>
    <property type="project" value="InterPro"/>
</dbReference>
<keyword evidence="1" id="KW-0812">Transmembrane</keyword>
<keyword evidence="1" id="KW-1133">Transmembrane helix</keyword>
<comment type="caution">
    <text evidence="3">The sequence shown here is derived from an EMBL/GenBank/DDBJ whole genome shotgun (WGS) entry which is preliminary data.</text>
</comment>
<dbReference type="Proteomes" id="UP000494160">
    <property type="component" value="Unassembled WGS sequence"/>
</dbReference>
<dbReference type="GO" id="GO:0004792">
    <property type="term" value="F:thiosulfate-cyanide sulfurtransferase activity"/>
    <property type="evidence" value="ECO:0007669"/>
    <property type="project" value="TreeGrafter"/>
</dbReference>
<protein>
    <recommendedName>
        <fullName evidence="2">THIF-type NAD/FAD binding fold domain-containing protein</fullName>
    </recommendedName>
</protein>
<dbReference type="Gene3D" id="3.40.50.720">
    <property type="entry name" value="NAD(P)-binding Rossmann-like Domain"/>
    <property type="match status" value="1"/>
</dbReference>
<evidence type="ECO:0000259" key="2">
    <source>
        <dbReference type="Pfam" id="PF00899"/>
    </source>
</evidence>
<feature type="transmembrane region" description="Helical" evidence="1">
    <location>
        <begin position="403"/>
        <end position="425"/>
    </location>
</feature>
<dbReference type="SUPFAM" id="SSF69572">
    <property type="entry name" value="Activating enzymes of the ubiquitin-like proteins"/>
    <property type="match status" value="1"/>
</dbReference>
<gene>
    <name evidence="3" type="ORF">SN811_00500</name>
</gene>
<dbReference type="EMBL" id="BLAP01000003">
    <property type="protein sequence ID" value="GET11550.1"/>
    <property type="molecule type" value="Genomic_DNA"/>
</dbReference>
<evidence type="ECO:0000313" key="3">
    <source>
        <dbReference type="EMBL" id="GET11550.1"/>
    </source>
</evidence>
<dbReference type="RefSeq" id="WP_172576690.1">
    <property type="nucleotide sequence ID" value="NZ_BLAP01000003.1"/>
</dbReference>
<evidence type="ECO:0000256" key="1">
    <source>
        <dbReference type="SAM" id="Phobius"/>
    </source>
</evidence>
<name>A0A6F9Y2I5_9LACO</name>
<dbReference type="AlphaFoldDB" id="A0A6F9Y2I5"/>
<dbReference type="GO" id="GO:0016779">
    <property type="term" value="F:nucleotidyltransferase activity"/>
    <property type="evidence" value="ECO:0007669"/>
    <property type="project" value="TreeGrafter"/>
</dbReference>
<feature type="transmembrane region" description="Helical" evidence="1">
    <location>
        <begin position="365"/>
        <end position="383"/>
    </location>
</feature>
<sequence length="438" mass="50363">MKLITNPYIRFINSNDTNTYLAITKPGIFIPLSKQEYFFLQKKIFTLKDVNNYFDNARLKYLMTNNLIMKYDLEFDQAQKNILARQYGWMSIFDTLDNQKKISKTKVLVLGCGGLGTKVVQSLSRLGTRNFILLDYDKVELTNLNRQEYFERHDVGKFKVDVISEKLKEFDSNITVKTIKRNIISKESLIDCLNDFIDTIDIALISIDTPIDYLNFCTEFFMEHKIPFTTGAAVGDMYLVGPTYSPKLKNRFLKNMNIYRKNGVEVSGINSSSELVLAPLAVGVTSEMVNLMTNNLIGIKANGKAKQYLLFPNKHKFKSRNILAMSILASLLLLSPILHVFLLTYLIQGLSMYLPLKKIITYKQYFLYLFFTSAVVAFIHEILVFHKSIFLNIFSLIRGIESIVLTIVLSAAFTTIIFLILSFVIENIFLSRKYSIYD</sequence>
<feature type="transmembrane region" description="Helical" evidence="1">
    <location>
        <begin position="322"/>
        <end position="345"/>
    </location>
</feature>
<dbReference type="GO" id="GO:0005737">
    <property type="term" value="C:cytoplasm"/>
    <property type="evidence" value="ECO:0007669"/>
    <property type="project" value="TreeGrafter"/>
</dbReference>
<dbReference type="PANTHER" id="PTHR10953:SF102">
    <property type="entry name" value="ADENYLYLTRANSFERASE AND SULFURTRANSFERASE MOCS3"/>
    <property type="match status" value="1"/>
</dbReference>